<sequence>MRQFLWKGSSGRGYAKVSWQQVCASKKEGGLGIRRVLHLNQALMLKQVRHILQEDEQSIWVQWVLIHRLRIQTMWVYQCSTATWCCKKLIKLSTLLILGLEYRIGDGRKFKLWTDLWHPRGPLIHSFPRGPTITGLPADSLLMTGCIKDSGTGHRQRILTSRKLFRGCRTYFLNNLIQLFGGCIRRYVRFQWLGLGWQRDILWACKKWRGGHLLNAATRAMLASMVYNIWREHNNRCSSDTAASAESVAIKAIEEIRCRIISAEIRPSLQLFILYRIWKIP</sequence>
<dbReference type="AlphaFoldDB" id="A0AAW2WEB6"/>
<reference evidence="1" key="1">
    <citation type="submission" date="2020-06" db="EMBL/GenBank/DDBJ databases">
        <authorList>
            <person name="Li T."/>
            <person name="Hu X."/>
            <person name="Zhang T."/>
            <person name="Song X."/>
            <person name="Zhang H."/>
            <person name="Dai N."/>
            <person name="Sheng W."/>
            <person name="Hou X."/>
            <person name="Wei L."/>
        </authorList>
    </citation>
    <scope>NUCLEOTIDE SEQUENCE</scope>
    <source>
        <strain evidence="1">KEN1</strain>
        <tissue evidence="1">Leaf</tissue>
    </source>
</reference>
<accession>A0AAW2WEB6</accession>
<comment type="caution">
    <text evidence="1">The sequence shown here is derived from an EMBL/GenBank/DDBJ whole genome shotgun (WGS) entry which is preliminary data.</text>
</comment>
<name>A0AAW2WEB6_9LAMI</name>
<organism evidence="1">
    <name type="scientific">Sesamum latifolium</name>
    <dbReference type="NCBI Taxonomy" id="2727402"/>
    <lineage>
        <taxon>Eukaryota</taxon>
        <taxon>Viridiplantae</taxon>
        <taxon>Streptophyta</taxon>
        <taxon>Embryophyta</taxon>
        <taxon>Tracheophyta</taxon>
        <taxon>Spermatophyta</taxon>
        <taxon>Magnoliopsida</taxon>
        <taxon>eudicotyledons</taxon>
        <taxon>Gunneridae</taxon>
        <taxon>Pentapetalae</taxon>
        <taxon>asterids</taxon>
        <taxon>lamiids</taxon>
        <taxon>Lamiales</taxon>
        <taxon>Pedaliaceae</taxon>
        <taxon>Sesamum</taxon>
    </lineage>
</organism>
<protein>
    <recommendedName>
        <fullName evidence="2">Reverse transcriptase</fullName>
    </recommendedName>
</protein>
<reference evidence="1" key="2">
    <citation type="journal article" date="2024" name="Plant">
        <title>Genomic evolution and insights into agronomic trait innovations of Sesamum species.</title>
        <authorList>
            <person name="Miao H."/>
            <person name="Wang L."/>
            <person name="Qu L."/>
            <person name="Liu H."/>
            <person name="Sun Y."/>
            <person name="Le M."/>
            <person name="Wang Q."/>
            <person name="Wei S."/>
            <person name="Zheng Y."/>
            <person name="Lin W."/>
            <person name="Duan Y."/>
            <person name="Cao H."/>
            <person name="Xiong S."/>
            <person name="Wang X."/>
            <person name="Wei L."/>
            <person name="Li C."/>
            <person name="Ma Q."/>
            <person name="Ju M."/>
            <person name="Zhao R."/>
            <person name="Li G."/>
            <person name="Mu C."/>
            <person name="Tian Q."/>
            <person name="Mei H."/>
            <person name="Zhang T."/>
            <person name="Gao T."/>
            <person name="Zhang H."/>
        </authorList>
    </citation>
    <scope>NUCLEOTIDE SEQUENCE</scope>
    <source>
        <strain evidence="1">KEN1</strain>
    </source>
</reference>
<proteinExistence type="predicted"/>
<evidence type="ECO:0000313" key="1">
    <source>
        <dbReference type="EMBL" id="KAL0439655.1"/>
    </source>
</evidence>
<dbReference type="EMBL" id="JACGWN010000008">
    <property type="protein sequence ID" value="KAL0439655.1"/>
    <property type="molecule type" value="Genomic_DNA"/>
</dbReference>
<gene>
    <name evidence="1" type="ORF">Slati_2448500</name>
</gene>
<dbReference type="PANTHER" id="PTHR33116:SF66">
    <property type="entry name" value="REVERSE TRANSCRIPTASE ZINC-BINDING DOMAIN-CONTAINING PROTEIN"/>
    <property type="match status" value="1"/>
</dbReference>
<evidence type="ECO:0008006" key="2">
    <source>
        <dbReference type="Google" id="ProtNLM"/>
    </source>
</evidence>
<dbReference type="PANTHER" id="PTHR33116">
    <property type="entry name" value="REVERSE TRANSCRIPTASE ZINC-BINDING DOMAIN-CONTAINING PROTEIN-RELATED-RELATED"/>
    <property type="match status" value="1"/>
</dbReference>